<reference evidence="2 3" key="1">
    <citation type="submission" date="2015-09" db="EMBL/GenBank/DDBJ databases">
        <authorList>
            <consortium name="Pathogen Informatics"/>
        </authorList>
    </citation>
    <scope>NUCLEOTIDE SEQUENCE [LARGE SCALE GENOMIC DNA]</scope>
    <source>
        <strain evidence="2 3">2789STDY5608854</strain>
    </source>
</reference>
<sequence length="493" mass="53257">MDRRHGGCGAAGHGRVPETHREAHLNATRRRGGKDRGGTAAVAGAGRLLRQLQGAGGLELPGDGGTGAVLREVEHRHVGLGGQRHPSPVPALGDGADGHIGVRHLLGQHPGFQDLPHRQLLLPVLHQAAQRIGPALRRKLEGSRVHIRQHLERALLPHHRLGQQPHGDADGAAVAAVQGAVQAGQNHVHITGGLLPRPGNLHDLGEGQLVFRCAQSAGGGAVEHLKLALPLENKLVSDDLGLTAPQGSAALQQLFRLRLAAGQADFIRKCKGLLLHADCGTGITLLRHLLHTSFLRSQHSAADVILHRGIDLHTESQIHPDQHLAGVDQPGVCPLYPRQGHHAAQRRQRRVLQSTGKGQFHLHPAYPLFTVREVEQRRPYRAGELHPTILEHLVPQAYHALGIADAKDIRTGIRYNALQCLLAADGCIQYGLIAAPLSPIQFQLHSVPLLVRAVALFHAFCYRTICTRWEDYARGSCAPDAENGLEYSAQRFG</sequence>
<dbReference type="EMBL" id="CYZT01000175">
    <property type="protein sequence ID" value="CUO80696.1"/>
    <property type="molecule type" value="Genomic_DNA"/>
</dbReference>
<evidence type="ECO:0000313" key="2">
    <source>
        <dbReference type="EMBL" id="CUO80696.1"/>
    </source>
</evidence>
<accession>A0A174I3Z7</accession>
<evidence type="ECO:0000256" key="1">
    <source>
        <dbReference type="SAM" id="MobiDB-lite"/>
    </source>
</evidence>
<organism evidence="2 3">
    <name type="scientific">Flavonifractor plautii</name>
    <name type="common">Fusobacterium plautii</name>
    <dbReference type="NCBI Taxonomy" id="292800"/>
    <lineage>
        <taxon>Bacteria</taxon>
        <taxon>Bacillati</taxon>
        <taxon>Bacillota</taxon>
        <taxon>Clostridia</taxon>
        <taxon>Eubacteriales</taxon>
        <taxon>Oscillospiraceae</taxon>
        <taxon>Flavonifractor</taxon>
    </lineage>
</organism>
<feature type="compositionally biased region" description="Basic and acidic residues" evidence="1">
    <location>
        <begin position="15"/>
        <end position="24"/>
    </location>
</feature>
<dbReference type="Proteomes" id="UP000095746">
    <property type="component" value="Unassembled WGS sequence"/>
</dbReference>
<evidence type="ECO:0000313" key="3">
    <source>
        <dbReference type="Proteomes" id="UP000095746"/>
    </source>
</evidence>
<proteinExistence type="predicted"/>
<name>A0A174I3Z7_FLAPL</name>
<gene>
    <name evidence="2" type="ORF">ERS852411_02195</name>
</gene>
<feature type="region of interest" description="Disordered" evidence="1">
    <location>
        <begin position="1"/>
        <end position="40"/>
    </location>
</feature>
<dbReference type="AlphaFoldDB" id="A0A174I3Z7"/>
<protein>
    <submittedName>
        <fullName evidence="2">Uncharacterized protein</fullName>
    </submittedName>
</protein>